<dbReference type="RefSeq" id="WP_009824216.1">
    <property type="nucleotide sequence ID" value="NZ_BSKR01000002.1"/>
</dbReference>
<keyword evidence="5 9" id="KW-0812">Transmembrane</keyword>
<keyword evidence="3" id="KW-1003">Cell membrane</keyword>
<evidence type="ECO:0000313" key="13">
    <source>
        <dbReference type="Proteomes" id="UP000183076"/>
    </source>
</evidence>
<evidence type="ECO:0000256" key="2">
    <source>
        <dbReference type="ARBA" id="ARBA00022448"/>
    </source>
</evidence>
<keyword evidence="2 9" id="KW-0813">Transport</keyword>
<dbReference type="PANTHER" id="PTHR35011">
    <property type="entry name" value="2,3-DIKETO-L-GULONATE TRAP TRANSPORTER SMALL PERMEASE PROTEIN YIAM"/>
    <property type="match status" value="1"/>
</dbReference>
<dbReference type="Pfam" id="PF04290">
    <property type="entry name" value="DctQ"/>
    <property type="match status" value="1"/>
</dbReference>
<dbReference type="InterPro" id="IPR007387">
    <property type="entry name" value="TRAP_DctQ"/>
</dbReference>
<dbReference type="GO" id="GO:0022857">
    <property type="term" value="F:transmembrane transporter activity"/>
    <property type="evidence" value="ECO:0007669"/>
    <property type="project" value="UniProtKB-UniRule"/>
</dbReference>
<feature type="transmembrane region" description="Helical" evidence="9">
    <location>
        <begin position="7"/>
        <end position="28"/>
    </location>
</feature>
<comment type="subcellular location">
    <subcellularLocation>
        <location evidence="1 9">Cell inner membrane</location>
        <topology evidence="1 9">Multi-pass membrane protein</topology>
    </subcellularLocation>
</comment>
<comment type="subunit">
    <text evidence="9">The complex comprises the extracytoplasmic solute receptor protein and the two transmembrane proteins.</text>
</comment>
<evidence type="ECO:0000313" key="12">
    <source>
        <dbReference type="EMBL" id="UOA24818.1"/>
    </source>
</evidence>
<keyword evidence="7 9" id="KW-0472">Membrane</keyword>
<dbReference type="InterPro" id="IPR055348">
    <property type="entry name" value="DctQ"/>
</dbReference>
<dbReference type="Proteomes" id="UP000183076">
    <property type="component" value="Unassembled WGS sequence"/>
</dbReference>
<feature type="transmembrane region" description="Helical" evidence="9">
    <location>
        <begin position="87"/>
        <end position="108"/>
    </location>
</feature>
<reference evidence="13" key="2">
    <citation type="submission" date="2016-10" db="EMBL/GenBank/DDBJ databases">
        <authorList>
            <person name="Varghese N."/>
            <person name="Submissions S."/>
        </authorList>
    </citation>
    <scope>NUCLEOTIDE SEQUENCE [LARGE SCALE GENOMIC DNA]</scope>
    <source>
        <strain evidence="13">DSM 10014</strain>
    </source>
</reference>
<name>A0A1H3BVJ0_9RHOB</name>
<sequence length="182" mass="19323">MKLIASVISAVITLTASLAGIIVLMLVAHVTIDVVMRFAFDTPLNSTILYVSAFYMVAIAFLPLAAVEQNDSHIAVELLVERFPTKVQSFLAGLALLLTCIVTATVAIRTGDEALAKFIGGSYSIEAGGKVTTWPTYLALPLGFGLMSIVAAWKFICHLTGRPHGLNALQVEDPYLAGGDAQ</sequence>
<evidence type="ECO:0000256" key="6">
    <source>
        <dbReference type="ARBA" id="ARBA00022989"/>
    </source>
</evidence>
<organism evidence="11 13">
    <name type="scientific">Sulfitobacter pontiacus</name>
    <dbReference type="NCBI Taxonomy" id="60137"/>
    <lineage>
        <taxon>Bacteria</taxon>
        <taxon>Pseudomonadati</taxon>
        <taxon>Pseudomonadota</taxon>
        <taxon>Alphaproteobacteria</taxon>
        <taxon>Rhodobacterales</taxon>
        <taxon>Roseobacteraceae</taxon>
        <taxon>Sulfitobacter</taxon>
    </lineage>
</organism>
<keyword evidence="14" id="KW-1185">Reference proteome</keyword>
<evidence type="ECO:0000256" key="4">
    <source>
        <dbReference type="ARBA" id="ARBA00022519"/>
    </source>
</evidence>
<dbReference type="GeneID" id="94022348"/>
<keyword evidence="12" id="KW-0614">Plasmid</keyword>
<geneLocation type="plasmid" evidence="12 14">
    <name>pDSM110277_b</name>
</geneLocation>
<reference evidence="12" key="3">
    <citation type="journal article" date="2022" name="Microorganisms">
        <title>Beyond the ABCs#Discovery of Three New Plasmid Types in Rhodobacterales (RepQ, RepY, RepW).</title>
        <authorList>
            <person name="Freese H.M."/>
            <person name="Ringel V."/>
            <person name="Overmann J."/>
            <person name="Petersen J."/>
        </authorList>
    </citation>
    <scope>NUCLEOTIDE SEQUENCE</scope>
    <source>
        <strain evidence="12">DSM 110277</strain>
        <plasmid evidence="12">pDSM110277_b</plasmid>
    </source>
</reference>
<proteinExistence type="inferred from homology"/>
<evidence type="ECO:0000313" key="11">
    <source>
        <dbReference type="EMBL" id="SDX45648.1"/>
    </source>
</evidence>
<gene>
    <name evidence="12" type="ORF">DSM110277_03265</name>
    <name evidence="11" type="ORF">SAMN04488041_10788</name>
</gene>
<feature type="domain" description="Tripartite ATP-independent periplasmic transporters DctQ component" evidence="10">
    <location>
        <begin position="26"/>
        <end position="159"/>
    </location>
</feature>
<comment type="similarity">
    <text evidence="8 9">Belongs to the TRAP transporter small permease family.</text>
</comment>
<feature type="transmembrane region" description="Helical" evidence="9">
    <location>
        <begin position="137"/>
        <end position="156"/>
    </location>
</feature>
<reference evidence="11" key="1">
    <citation type="submission" date="2016-10" db="EMBL/GenBank/DDBJ databases">
        <authorList>
            <person name="de Groot N.N."/>
        </authorList>
    </citation>
    <scope>NUCLEOTIDE SEQUENCE [LARGE SCALE GENOMIC DNA]</scope>
    <source>
        <strain evidence="11">DSM 10014</strain>
    </source>
</reference>
<evidence type="ECO:0000313" key="14">
    <source>
        <dbReference type="Proteomes" id="UP000830781"/>
    </source>
</evidence>
<evidence type="ECO:0000256" key="1">
    <source>
        <dbReference type="ARBA" id="ARBA00004429"/>
    </source>
</evidence>
<dbReference type="Proteomes" id="UP000830781">
    <property type="component" value="Plasmid pDSM110277_b"/>
</dbReference>
<evidence type="ECO:0000256" key="3">
    <source>
        <dbReference type="ARBA" id="ARBA00022475"/>
    </source>
</evidence>
<protein>
    <recommendedName>
        <fullName evidence="9">TRAP transporter small permease protein</fullName>
    </recommendedName>
</protein>
<evidence type="ECO:0000256" key="9">
    <source>
        <dbReference type="RuleBase" id="RU369079"/>
    </source>
</evidence>
<reference evidence="14" key="4">
    <citation type="journal article" date="2022" name="Microorganisms">
        <title>Beyond the ABCs#Discovery of Three New Plasmid Types in Rhodobacterales (RepQ, RepY, RepW).</title>
        <authorList>
            <person name="Freese H.M."/>
            <person name="Ringel V."/>
            <person name="Overmann J."/>
            <person name="Petersen J."/>
        </authorList>
    </citation>
    <scope>NUCLEOTIDE SEQUENCE [LARGE SCALE GENOMIC DNA]</scope>
    <source>
        <strain evidence="14">DSM 110277</strain>
        <plasmid evidence="14">pDSM110277_b</plasmid>
    </source>
</reference>
<dbReference type="STRING" id="60137.SAMN04488041_10788"/>
<dbReference type="EMBL" id="FNNB01000007">
    <property type="protein sequence ID" value="SDX45648.1"/>
    <property type="molecule type" value="Genomic_DNA"/>
</dbReference>
<dbReference type="GO" id="GO:0015740">
    <property type="term" value="P:C4-dicarboxylate transport"/>
    <property type="evidence" value="ECO:0007669"/>
    <property type="project" value="TreeGrafter"/>
</dbReference>
<accession>A0A1H3BVJ0</accession>
<evidence type="ECO:0000256" key="8">
    <source>
        <dbReference type="ARBA" id="ARBA00038436"/>
    </source>
</evidence>
<dbReference type="EMBL" id="CP084961">
    <property type="protein sequence ID" value="UOA24818.1"/>
    <property type="molecule type" value="Genomic_DNA"/>
</dbReference>
<comment type="function">
    <text evidence="9">Part of the tripartite ATP-independent periplasmic (TRAP) transport system.</text>
</comment>
<evidence type="ECO:0000256" key="5">
    <source>
        <dbReference type="ARBA" id="ARBA00022692"/>
    </source>
</evidence>
<feature type="transmembrane region" description="Helical" evidence="9">
    <location>
        <begin position="48"/>
        <end position="67"/>
    </location>
</feature>
<dbReference type="GO" id="GO:0005886">
    <property type="term" value="C:plasma membrane"/>
    <property type="evidence" value="ECO:0007669"/>
    <property type="project" value="UniProtKB-SubCell"/>
</dbReference>
<evidence type="ECO:0000256" key="7">
    <source>
        <dbReference type="ARBA" id="ARBA00023136"/>
    </source>
</evidence>
<keyword evidence="4 9" id="KW-0997">Cell inner membrane</keyword>
<evidence type="ECO:0000259" key="10">
    <source>
        <dbReference type="Pfam" id="PF04290"/>
    </source>
</evidence>
<keyword evidence="6 9" id="KW-1133">Transmembrane helix</keyword>
<dbReference type="AlphaFoldDB" id="A0A1H3BVJ0"/>
<dbReference type="PANTHER" id="PTHR35011:SF2">
    <property type="entry name" value="2,3-DIKETO-L-GULONATE TRAP TRANSPORTER SMALL PERMEASE PROTEIN YIAM"/>
    <property type="match status" value="1"/>
</dbReference>